<dbReference type="PANTHER" id="PTHR12126">
    <property type="entry name" value="NADH-UBIQUINONE OXIDOREDUCTASE 39 KDA SUBUNIT-RELATED"/>
    <property type="match status" value="1"/>
</dbReference>
<accession>A0A364LM96</accession>
<evidence type="ECO:0000256" key="1">
    <source>
        <dbReference type="SAM" id="Phobius"/>
    </source>
</evidence>
<organism evidence="3 4">
    <name type="scientific">Legionella quinlivanii</name>
    <dbReference type="NCBI Taxonomy" id="45073"/>
    <lineage>
        <taxon>Bacteria</taxon>
        <taxon>Pseudomonadati</taxon>
        <taxon>Pseudomonadota</taxon>
        <taxon>Gammaproteobacteria</taxon>
        <taxon>Legionellales</taxon>
        <taxon>Legionellaceae</taxon>
        <taxon>Legionella</taxon>
    </lineage>
</organism>
<dbReference type="GO" id="GO:0044877">
    <property type="term" value="F:protein-containing complex binding"/>
    <property type="evidence" value="ECO:0007669"/>
    <property type="project" value="TreeGrafter"/>
</dbReference>
<feature type="transmembrane region" description="Helical" evidence="1">
    <location>
        <begin position="355"/>
        <end position="375"/>
    </location>
</feature>
<dbReference type="InterPro" id="IPR051207">
    <property type="entry name" value="ComplexI_NDUFA9_subunit"/>
</dbReference>
<dbReference type="SUPFAM" id="SSF51735">
    <property type="entry name" value="NAD(P)-binding Rossmann-fold domains"/>
    <property type="match status" value="1"/>
</dbReference>
<gene>
    <name evidence="3" type="ORF">B1207_03115</name>
</gene>
<keyword evidence="1" id="KW-0812">Transmembrane</keyword>
<dbReference type="PANTHER" id="PTHR12126:SF11">
    <property type="entry name" value="NADH DEHYDROGENASE [UBIQUINONE] 1 ALPHA SUBCOMPLEX SUBUNIT 9, MITOCHONDRIAL"/>
    <property type="match status" value="1"/>
</dbReference>
<reference evidence="3 4" key="1">
    <citation type="submission" date="2017-02" db="EMBL/GenBank/DDBJ databases">
        <title>Legionella quilivanii strain from human: case report and whole genome sequencing analysis.</title>
        <authorList>
            <person name="Lalancette C."/>
            <person name="Leduc J.-M."/>
            <person name="Levesque S."/>
            <person name="Fournier E."/>
            <person name="Saoud J."/>
            <person name="Faucher S.P."/>
            <person name="Bernard K."/>
            <person name="Martineau C."/>
            <person name="Longtin J."/>
        </authorList>
    </citation>
    <scope>NUCLEOTIDE SEQUENCE [LARGE SCALE GENOMIC DNA]</scope>
    <source>
        <strain evidence="3 4">ID143958</strain>
    </source>
</reference>
<evidence type="ECO:0000313" key="4">
    <source>
        <dbReference type="Proteomes" id="UP000249458"/>
    </source>
</evidence>
<feature type="transmembrane region" description="Helical" evidence="1">
    <location>
        <begin position="382"/>
        <end position="404"/>
    </location>
</feature>
<dbReference type="AlphaFoldDB" id="A0A364LM96"/>
<feature type="transmembrane region" description="Helical" evidence="1">
    <location>
        <begin position="315"/>
        <end position="335"/>
    </location>
</feature>
<dbReference type="Pfam" id="PF01370">
    <property type="entry name" value="Epimerase"/>
    <property type="match status" value="1"/>
</dbReference>
<evidence type="ECO:0000313" key="3">
    <source>
        <dbReference type="EMBL" id="RAP37993.1"/>
    </source>
</evidence>
<keyword evidence="1" id="KW-0472">Membrane</keyword>
<dbReference type="InterPro" id="IPR036291">
    <property type="entry name" value="NAD(P)-bd_dom_sf"/>
</dbReference>
<feature type="domain" description="NAD-dependent epimerase/dehydratase" evidence="2">
    <location>
        <begin position="3"/>
        <end position="194"/>
    </location>
</feature>
<name>A0A364LM96_9GAMM</name>
<dbReference type="Gene3D" id="3.40.50.720">
    <property type="entry name" value="NAD(P)-binding Rossmann-like Domain"/>
    <property type="match status" value="1"/>
</dbReference>
<dbReference type="RefSeq" id="WP_112218542.1">
    <property type="nucleotide sequence ID" value="NZ_MVJN01000002.1"/>
</dbReference>
<dbReference type="Pfam" id="PF13781">
    <property type="entry name" value="DoxX_3"/>
    <property type="match status" value="1"/>
</dbReference>
<dbReference type="Proteomes" id="UP000249458">
    <property type="component" value="Unassembled WGS sequence"/>
</dbReference>
<dbReference type="InterPro" id="IPR001509">
    <property type="entry name" value="Epimerase_deHydtase"/>
</dbReference>
<dbReference type="EMBL" id="MVJN01000002">
    <property type="protein sequence ID" value="RAP37993.1"/>
    <property type="molecule type" value="Genomic_DNA"/>
</dbReference>
<dbReference type="InterPro" id="IPR025695">
    <property type="entry name" value="DoxX-like"/>
</dbReference>
<sequence length="433" mass="48177">MIIMVLGATGFVGTHLTRKLLDEEHEIHAVVRTIETGQALFPSATLIECDFAEQQNLEEWMLRMKNVDVVINCIGIFYHRNPSVVWQIHFNSPRVIFEAALKAGVKKIIQLSALAVEHYESEYAKSKLELDNYLLTLPVQSLIFRPSFIYGPGSEGGMALLMTMASFPVIPLPGKGEQLLQPIHIDTLCTAISNMAFLPHGPSYVLTAVSPAAISLKTILGSLRHWLQLPESIFIQVPMILIKTMAWFGNFSSSSKINSPAISMLSSNNIATAEETSAFYQITGVNPESFKEGLEKKPGTNGDRWQAQLGWLRPLLRLSLVFMWFASALTSAFFAQETSYLILKQAGVPDTLQSLLLFGASFINFLLGLGLLFNFRTRSNCIVQLIIIVIYTLIISVQLPHYWLEPFGSVVKNIPIMVAILILYFTEPVSSAH</sequence>
<proteinExistence type="predicted"/>
<evidence type="ECO:0000259" key="2">
    <source>
        <dbReference type="Pfam" id="PF01370"/>
    </source>
</evidence>
<comment type="caution">
    <text evidence="3">The sequence shown here is derived from an EMBL/GenBank/DDBJ whole genome shotgun (WGS) entry which is preliminary data.</text>
</comment>
<protein>
    <recommendedName>
        <fullName evidence="2">NAD-dependent epimerase/dehydratase domain-containing protein</fullName>
    </recommendedName>
</protein>
<keyword evidence="1" id="KW-1133">Transmembrane helix</keyword>
<feature type="transmembrane region" description="Helical" evidence="1">
    <location>
        <begin position="410"/>
        <end position="426"/>
    </location>
</feature>